<sequence>MRDVKRKKWLVLFSVLALFSPLSAFGEETEDQIGIGFQEEQPVDPKDPVDPKEPIDPTPMPYYEEPRWVPFNNVLPYTLGSARNYYARESRNSLPKTGELRHTGMQWLGFFCVACSFWLFLFTRLKEEEDDEQEIL</sequence>
<reference evidence="5 6" key="1">
    <citation type="submission" date="2018-12" db="EMBL/GenBank/DDBJ databases">
        <title>A novel vanA-carrying plasmid in a clinical isolate of Enterococcus avium.</title>
        <authorList>
            <person name="Bernasconi O.J."/>
            <person name="Luzzaro F."/>
            <person name="Endimiani A."/>
        </authorList>
    </citation>
    <scope>NUCLEOTIDE SEQUENCE [LARGE SCALE GENOMIC DNA]</scope>
    <source>
        <strain evidence="5 6">LC0559/18</strain>
    </source>
</reference>
<proteinExistence type="predicted"/>
<dbReference type="EMBL" id="JARPWH010000004">
    <property type="protein sequence ID" value="MDT2401240.1"/>
    <property type="molecule type" value="Genomic_DNA"/>
</dbReference>
<evidence type="ECO:0000313" key="4">
    <source>
        <dbReference type="EMBL" id="MDT2401240.1"/>
    </source>
</evidence>
<feature type="signal peptide" evidence="3">
    <location>
        <begin position="1"/>
        <end position="26"/>
    </location>
</feature>
<organism evidence="5 6">
    <name type="scientific">Enterococcus avium</name>
    <name type="common">Streptococcus avium</name>
    <dbReference type="NCBI Taxonomy" id="33945"/>
    <lineage>
        <taxon>Bacteria</taxon>
        <taxon>Bacillati</taxon>
        <taxon>Bacillota</taxon>
        <taxon>Bacilli</taxon>
        <taxon>Lactobacillales</taxon>
        <taxon>Enterococcaceae</taxon>
        <taxon>Enterococcus</taxon>
    </lineage>
</organism>
<name>A0A437UFP8_ENTAV</name>
<dbReference type="Proteomes" id="UP000288388">
    <property type="component" value="Unassembled WGS sequence"/>
</dbReference>
<feature type="region of interest" description="Disordered" evidence="1">
    <location>
        <begin position="34"/>
        <end position="57"/>
    </location>
</feature>
<accession>A0A437UFP8</accession>
<reference evidence="4" key="2">
    <citation type="submission" date="2023-03" db="EMBL/GenBank/DDBJ databases">
        <authorList>
            <person name="Shen W."/>
            <person name="Cai J."/>
        </authorList>
    </citation>
    <scope>NUCLEOTIDE SEQUENCE</scope>
    <source>
        <strain evidence="4">P33-2</strain>
    </source>
</reference>
<evidence type="ECO:0000256" key="3">
    <source>
        <dbReference type="SAM" id="SignalP"/>
    </source>
</evidence>
<evidence type="ECO:0000256" key="2">
    <source>
        <dbReference type="SAM" id="Phobius"/>
    </source>
</evidence>
<keyword evidence="2" id="KW-1133">Transmembrane helix</keyword>
<protein>
    <submittedName>
        <fullName evidence="5">LPXTG cell wall anchor domain-containing protein</fullName>
    </submittedName>
</protein>
<evidence type="ECO:0000313" key="5">
    <source>
        <dbReference type="EMBL" id="RVU92464.1"/>
    </source>
</evidence>
<keyword evidence="3" id="KW-0732">Signal</keyword>
<gene>
    <name evidence="5" type="ORF">EK398_18240</name>
    <name evidence="4" type="ORF">P7D43_02560</name>
</gene>
<keyword evidence="2" id="KW-0472">Membrane</keyword>
<dbReference type="EMBL" id="RYZS01000002">
    <property type="protein sequence ID" value="RVU92464.1"/>
    <property type="molecule type" value="Genomic_DNA"/>
</dbReference>
<dbReference type="RefSeq" id="WP_193757388.1">
    <property type="nucleotide sequence ID" value="NZ_JAEMPA010000410.1"/>
</dbReference>
<comment type="caution">
    <text evidence="5">The sequence shown here is derived from an EMBL/GenBank/DDBJ whole genome shotgun (WGS) entry which is preliminary data.</text>
</comment>
<feature type="transmembrane region" description="Helical" evidence="2">
    <location>
        <begin position="104"/>
        <end position="122"/>
    </location>
</feature>
<evidence type="ECO:0000313" key="6">
    <source>
        <dbReference type="Proteomes" id="UP000288388"/>
    </source>
</evidence>
<dbReference type="Proteomes" id="UP001260773">
    <property type="component" value="Unassembled WGS sequence"/>
</dbReference>
<evidence type="ECO:0000256" key="1">
    <source>
        <dbReference type="SAM" id="MobiDB-lite"/>
    </source>
</evidence>
<feature type="compositionally biased region" description="Basic and acidic residues" evidence="1">
    <location>
        <begin position="43"/>
        <end position="55"/>
    </location>
</feature>
<dbReference type="AlphaFoldDB" id="A0A437UFP8"/>
<dbReference type="NCBIfam" id="TIGR01167">
    <property type="entry name" value="LPXTG_anchor"/>
    <property type="match status" value="1"/>
</dbReference>
<feature type="chain" id="PRO_5043190728" evidence="3">
    <location>
        <begin position="27"/>
        <end position="136"/>
    </location>
</feature>
<keyword evidence="2" id="KW-0812">Transmembrane</keyword>